<comment type="caution">
    <text evidence="2">The sequence shown here is derived from an EMBL/GenBank/DDBJ whole genome shotgun (WGS) entry which is preliminary data.</text>
</comment>
<evidence type="ECO:0000256" key="1">
    <source>
        <dbReference type="SAM" id="SignalP"/>
    </source>
</evidence>
<keyword evidence="1" id="KW-0732">Signal</keyword>
<accession>A0AAV7IPZ3</accession>
<evidence type="ECO:0000313" key="3">
    <source>
        <dbReference type="Proteomes" id="UP000826195"/>
    </source>
</evidence>
<gene>
    <name evidence="2" type="ORF">KQX54_014887</name>
</gene>
<reference evidence="2 3" key="1">
    <citation type="journal article" date="2021" name="J. Hered.">
        <title>A chromosome-level genome assembly of the parasitoid wasp, Cotesia glomerata (Hymenoptera: Braconidae).</title>
        <authorList>
            <person name="Pinto B.J."/>
            <person name="Weis J.J."/>
            <person name="Gamble T."/>
            <person name="Ode P.J."/>
            <person name="Paul R."/>
            <person name="Zaspel J.M."/>
        </authorList>
    </citation>
    <scope>NUCLEOTIDE SEQUENCE [LARGE SCALE GENOMIC DNA]</scope>
    <source>
        <strain evidence="2">CgM1</strain>
    </source>
</reference>
<name>A0AAV7IPZ3_COTGL</name>
<proteinExistence type="predicted"/>
<keyword evidence="3" id="KW-1185">Reference proteome</keyword>
<sequence>MNVALSFLFAAFVGGMAVEKSVSHVLFSSIEAPNILMLYINSSGVQTHTIYYLKHSESFPTEWIAEFIHPVDRPFDNVSDYLLAQMDNRNSWTLKPSPNQTFDAWNVQIRIPKEWRSNHSLEENYMDSDGAITAAYNLSPSSAGTEVIQSHFGNYQKISPVDLELDPTMPILLMYEKGQLIVSFSTYRVQN</sequence>
<evidence type="ECO:0000313" key="2">
    <source>
        <dbReference type="EMBL" id="KAH0555041.1"/>
    </source>
</evidence>
<dbReference type="EMBL" id="JAHXZJ010001119">
    <property type="protein sequence ID" value="KAH0555041.1"/>
    <property type="molecule type" value="Genomic_DNA"/>
</dbReference>
<feature type="chain" id="PRO_5043540924" evidence="1">
    <location>
        <begin position="18"/>
        <end position="191"/>
    </location>
</feature>
<protein>
    <submittedName>
        <fullName evidence="2">Uncharacterized protein</fullName>
    </submittedName>
</protein>
<dbReference type="Proteomes" id="UP000826195">
    <property type="component" value="Unassembled WGS sequence"/>
</dbReference>
<organism evidence="2 3">
    <name type="scientific">Cotesia glomerata</name>
    <name type="common">Lepidopteran parasitic wasp</name>
    <name type="synonym">Apanteles glomeratus</name>
    <dbReference type="NCBI Taxonomy" id="32391"/>
    <lineage>
        <taxon>Eukaryota</taxon>
        <taxon>Metazoa</taxon>
        <taxon>Ecdysozoa</taxon>
        <taxon>Arthropoda</taxon>
        <taxon>Hexapoda</taxon>
        <taxon>Insecta</taxon>
        <taxon>Pterygota</taxon>
        <taxon>Neoptera</taxon>
        <taxon>Endopterygota</taxon>
        <taxon>Hymenoptera</taxon>
        <taxon>Apocrita</taxon>
        <taxon>Ichneumonoidea</taxon>
        <taxon>Braconidae</taxon>
        <taxon>Microgastrinae</taxon>
        <taxon>Cotesia</taxon>
    </lineage>
</organism>
<feature type="signal peptide" evidence="1">
    <location>
        <begin position="1"/>
        <end position="17"/>
    </location>
</feature>
<dbReference type="AlphaFoldDB" id="A0AAV7IPZ3"/>